<evidence type="ECO:0000313" key="4">
    <source>
        <dbReference type="EMBL" id="MBB4891070.1"/>
    </source>
</evidence>
<name>A0A7W7LIV9_9ACTN</name>
<organism evidence="4 5">
    <name type="scientific">Streptomyces olivoverticillatus</name>
    <dbReference type="NCBI Taxonomy" id="66427"/>
    <lineage>
        <taxon>Bacteria</taxon>
        <taxon>Bacillati</taxon>
        <taxon>Actinomycetota</taxon>
        <taxon>Actinomycetes</taxon>
        <taxon>Kitasatosporales</taxon>
        <taxon>Streptomycetaceae</taxon>
        <taxon>Streptomyces</taxon>
    </lineage>
</organism>
<evidence type="ECO:0000259" key="3">
    <source>
        <dbReference type="Pfam" id="PF00188"/>
    </source>
</evidence>
<dbReference type="CDD" id="cd05379">
    <property type="entry name" value="CAP_bacterial"/>
    <property type="match status" value="1"/>
</dbReference>
<reference evidence="4 5" key="1">
    <citation type="submission" date="2020-08" db="EMBL/GenBank/DDBJ databases">
        <title>Genomic Encyclopedia of Type Strains, Phase III (KMG-III): the genomes of soil and plant-associated and newly described type strains.</title>
        <authorList>
            <person name="Whitman W."/>
        </authorList>
    </citation>
    <scope>NUCLEOTIDE SEQUENCE [LARGE SCALE GENOMIC DNA]</scope>
    <source>
        <strain evidence="4 5">CECT 3266</strain>
    </source>
</reference>
<feature type="compositionally biased region" description="Low complexity" evidence="1">
    <location>
        <begin position="136"/>
        <end position="152"/>
    </location>
</feature>
<feature type="compositionally biased region" description="Low complexity" evidence="1">
    <location>
        <begin position="47"/>
        <end position="65"/>
    </location>
</feature>
<evidence type="ECO:0000256" key="2">
    <source>
        <dbReference type="SAM" id="Phobius"/>
    </source>
</evidence>
<dbReference type="Pfam" id="PF00188">
    <property type="entry name" value="CAP"/>
    <property type="match status" value="1"/>
</dbReference>
<evidence type="ECO:0000256" key="1">
    <source>
        <dbReference type="SAM" id="MobiDB-lite"/>
    </source>
</evidence>
<dbReference type="AlphaFoldDB" id="A0A7W7LIV9"/>
<keyword evidence="2" id="KW-1133">Transmembrane helix</keyword>
<dbReference type="Gene3D" id="3.40.33.10">
    <property type="entry name" value="CAP"/>
    <property type="match status" value="1"/>
</dbReference>
<feature type="domain" description="SCP" evidence="3">
    <location>
        <begin position="272"/>
        <end position="386"/>
    </location>
</feature>
<feature type="compositionally biased region" description="Basic and acidic residues" evidence="1">
    <location>
        <begin position="153"/>
        <end position="185"/>
    </location>
</feature>
<dbReference type="PANTHER" id="PTHR31157">
    <property type="entry name" value="SCP DOMAIN-CONTAINING PROTEIN"/>
    <property type="match status" value="1"/>
</dbReference>
<feature type="transmembrane region" description="Helical" evidence="2">
    <location>
        <begin position="87"/>
        <end position="107"/>
    </location>
</feature>
<feature type="region of interest" description="Disordered" evidence="1">
    <location>
        <begin position="136"/>
        <end position="257"/>
    </location>
</feature>
<keyword evidence="2" id="KW-0472">Membrane</keyword>
<feature type="compositionally biased region" description="Basic residues" evidence="1">
    <location>
        <begin position="33"/>
        <end position="46"/>
    </location>
</feature>
<evidence type="ECO:0000313" key="5">
    <source>
        <dbReference type="Proteomes" id="UP000556084"/>
    </source>
</evidence>
<gene>
    <name evidence="4" type="ORF">FHS39_000070</name>
</gene>
<feature type="compositionally biased region" description="Low complexity" evidence="1">
    <location>
        <begin position="212"/>
        <end position="234"/>
    </location>
</feature>
<dbReference type="EMBL" id="JACHJH010000001">
    <property type="protein sequence ID" value="MBB4891070.1"/>
    <property type="molecule type" value="Genomic_DNA"/>
</dbReference>
<proteinExistence type="predicted"/>
<dbReference type="PANTHER" id="PTHR31157:SF1">
    <property type="entry name" value="SCP DOMAIN-CONTAINING PROTEIN"/>
    <property type="match status" value="1"/>
</dbReference>
<dbReference type="InterPro" id="IPR014044">
    <property type="entry name" value="CAP_dom"/>
</dbReference>
<dbReference type="Proteomes" id="UP000556084">
    <property type="component" value="Unassembled WGS sequence"/>
</dbReference>
<keyword evidence="2" id="KW-0812">Transmembrane</keyword>
<keyword evidence="5" id="KW-1185">Reference proteome</keyword>
<feature type="region of interest" description="Disordered" evidence="1">
    <location>
        <begin position="1"/>
        <end position="65"/>
    </location>
</feature>
<accession>A0A7W7LIV9</accession>
<dbReference type="SUPFAM" id="SSF55797">
    <property type="entry name" value="PR-1-like"/>
    <property type="match status" value="1"/>
</dbReference>
<dbReference type="InterPro" id="IPR035940">
    <property type="entry name" value="CAP_sf"/>
</dbReference>
<dbReference type="RefSeq" id="WP_184345734.1">
    <property type="nucleotide sequence ID" value="NZ_JACHJH010000001.1"/>
</dbReference>
<protein>
    <submittedName>
        <fullName evidence="4">Uncharacterized protein YkwD</fullName>
    </submittedName>
</protein>
<comment type="caution">
    <text evidence="4">The sequence shown here is derived from an EMBL/GenBank/DDBJ whole genome shotgun (WGS) entry which is preliminary data.</text>
</comment>
<sequence>MSESTELFDTAEDPAEAVTQPLPVLHPDPLGAGRHRSPRRARRSRAAKAASTAARAAAAGGAAAPAGKAAASAKGGKKVASAGRRTGLLGASAAVAMGAVAVVSGLLPTGIFSVGGGAAPPLGRGASGQVLADGPLAAAPAPRSRPTAAADRAAQREQQREQGKAAEEAARRAAQERQERQERQDAGQQQIAAELVDRGGTPVSRSAERVRPASASASAPPAAPAAHSRPAPEATTPDPGPHSPAPAADDDGPAVSVGTLADTRSAAAHLVLALVNAERAKAGCRPLRADSRLNRLAQSFSDDMAKRGFFDHTDPDGRTPWDRAAKRGITNLGGENIARGHPDAHTVMDAWMRSSGHRANILNCDYRSLGVGVHEGGNGPWWTQDFGY</sequence>